<sequence length="106" mass="11848">MGPEGSVRVWNSTYKVIMRELEWRAATDEIAARILGLNPAARPIGLVDLTALDAVEKKGFLDLIGDLRGRASSISTGWCFPEQVDRFPKDLDSIIERANEAWEFDV</sequence>
<dbReference type="Proteomes" id="UP001374893">
    <property type="component" value="Chromosome"/>
</dbReference>
<proteinExistence type="predicted"/>
<reference evidence="1 2" key="1">
    <citation type="submission" date="2021-06" db="EMBL/GenBank/DDBJ databases">
        <title>Complete genome of Haloferula helveola possessing various polysaccharide degrading enzymes.</title>
        <authorList>
            <person name="Takami H."/>
            <person name="Huang C."/>
            <person name="Hamasaki K."/>
        </authorList>
    </citation>
    <scope>NUCLEOTIDE SEQUENCE [LARGE SCALE GENOMIC DNA]</scope>
    <source>
        <strain evidence="1 2">CN-1</strain>
    </source>
</reference>
<dbReference type="EMBL" id="AP024702">
    <property type="protein sequence ID" value="BCX46758.1"/>
    <property type="molecule type" value="Genomic_DNA"/>
</dbReference>
<evidence type="ECO:0000313" key="2">
    <source>
        <dbReference type="Proteomes" id="UP001374893"/>
    </source>
</evidence>
<keyword evidence="2" id="KW-1185">Reference proteome</keyword>
<organism evidence="1 2">
    <name type="scientific">Haloferula helveola</name>
    <dbReference type="NCBI Taxonomy" id="490095"/>
    <lineage>
        <taxon>Bacteria</taxon>
        <taxon>Pseudomonadati</taxon>
        <taxon>Verrucomicrobiota</taxon>
        <taxon>Verrucomicrobiia</taxon>
        <taxon>Verrucomicrobiales</taxon>
        <taxon>Verrucomicrobiaceae</taxon>
        <taxon>Haloferula</taxon>
    </lineage>
</organism>
<name>A0ABN6GZW0_9BACT</name>
<gene>
    <name evidence="1" type="ORF">HAHE_06660</name>
</gene>
<protein>
    <submittedName>
        <fullName evidence="1">Uncharacterized protein</fullName>
    </submittedName>
</protein>
<evidence type="ECO:0000313" key="1">
    <source>
        <dbReference type="EMBL" id="BCX46758.1"/>
    </source>
</evidence>
<accession>A0ABN6GZW0</accession>